<feature type="region of interest" description="Disordered" evidence="1">
    <location>
        <begin position="264"/>
        <end position="410"/>
    </location>
</feature>
<feature type="compositionally biased region" description="Low complexity" evidence="1">
    <location>
        <begin position="320"/>
        <end position="345"/>
    </location>
</feature>
<name>A0A131ZBQ0_RHIAP</name>
<feature type="region of interest" description="Disordered" evidence="1">
    <location>
        <begin position="218"/>
        <end position="252"/>
    </location>
</feature>
<keyword evidence="2" id="KW-1133">Transmembrane helix</keyword>
<sequence>ARSGTRGRAQLVHLPEFQKTFEGPRSCVPGAMAEDKSPDQQRRQSSSVGSLPVGRANDQGRRQAHAEDARNKAASSFALPCPPDSRRRLSRDVLSKSLGAHDYRYVQQASPAVASVATGRASYAALGHYPQVAREYGAGPQHARGYGPRDYQAGGYYVPEHPYVPGVVAYPAMGSYDWKANAGSQRGAELATAQDTKTRQAMTTHVGMMHQAGDVAGPAATVAAKQQASPVQNTSTGEAPESDWSPTKELMKEDSRSAVYYAGTASETSSENQDKPDESSGSSISTASTSGSSESSAESEPLQHSVPVDQVIKAPPPPQVLQQMQKMQEMQQLQQMQPQQFHQPQPARPQDDRQKPSQQQAPRIKDLRIDTAGRVASVLPVPPVGPPPGYFARPSREPSSSRTKDTDSRSQFSVASLAAPLLPASAASLANRSAMEQACILVNVVLLSVLTGIVAAFLVRQLT</sequence>
<proteinExistence type="predicted"/>
<evidence type="ECO:0000256" key="1">
    <source>
        <dbReference type="SAM" id="MobiDB-lite"/>
    </source>
</evidence>
<feature type="compositionally biased region" description="Low complexity" evidence="1">
    <location>
        <begin position="279"/>
        <end position="300"/>
    </location>
</feature>
<dbReference type="AlphaFoldDB" id="A0A131ZBQ0"/>
<feature type="region of interest" description="Disordered" evidence="1">
    <location>
        <begin position="1"/>
        <end position="88"/>
    </location>
</feature>
<feature type="non-terminal residue" evidence="3">
    <location>
        <position position="1"/>
    </location>
</feature>
<feature type="compositionally biased region" description="Basic and acidic residues" evidence="1">
    <location>
        <begin position="58"/>
        <end position="71"/>
    </location>
</feature>
<keyword evidence="2" id="KW-0812">Transmembrane</keyword>
<evidence type="ECO:0000313" key="3">
    <source>
        <dbReference type="EMBL" id="JAP87926.1"/>
    </source>
</evidence>
<feature type="compositionally biased region" description="Polar residues" evidence="1">
    <location>
        <begin position="224"/>
        <end position="237"/>
    </location>
</feature>
<keyword evidence="2" id="KW-0472">Membrane</keyword>
<reference evidence="3" key="1">
    <citation type="journal article" date="2016" name="Ticks Tick Borne Dis.">
        <title>De novo assembly and annotation of the salivary gland transcriptome of Rhipicephalus appendiculatus male and female ticks during blood feeding.</title>
        <authorList>
            <person name="de Castro M.H."/>
            <person name="de Klerk D."/>
            <person name="Pienaar R."/>
            <person name="Latif A.A."/>
            <person name="Rees D.J."/>
            <person name="Mans B.J."/>
        </authorList>
    </citation>
    <scope>NUCLEOTIDE SEQUENCE</scope>
    <source>
        <tissue evidence="3">Salivary glands</tissue>
    </source>
</reference>
<feature type="compositionally biased region" description="Basic and acidic residues" evidence="1">
    <location>
        <begin position="33"/>
        <end position="42"/>
    </location>
</feature>
<organism evidence="3">
    <name type="scientific">Rhipicephalus appendiculatus</name>
    <name type="common">Brown ear tick</name>
    <dbReference type="NCBI Taxonomy" id="34631"/>
    <lineage>
        <taxon>Eukaryota</taxon>
        <taxon>Metazoa</taxon>
        <taxon>Ecdysozoa</taxon>
        <taxon>Arthropoda</taxon>
        <taxon>Chelicerata</taxon>
        <taxon>Arachnida</taxon>
        <taxon>Acari</taxon>
        <taxon>Parasitiformes</taxon>
        <taxon>Ixodida</taxon>
        <taxon>Ixodoidea</taxon>
        <taxon>Ixodidae</taxon>
        <taxon>Rhipicephalinae</taxon>
        <taxon>Rhipicephalus</taxon>
        <taxon>Rhipicephalus</taxon>
    </lineage>
</organism>
<feature type="compositionally biased region" description="Pro residues" evidence="1">
    <location>
        <begin position="380"/>
        <end position="389"/>
    </location>
</feature>
<protein>
    <submittedName>
        <fullName evidence="3">Uncharacterized protein</fullName>
    </submittedName>
</protein>
<accession>A0A131ZBQ0</accession>
<dbReference type="EMBL" id="GEDV01000631">
    <property type="protein sequence ID" value="JAP87926.1"/>
    <property type="molecule type" value="Transcribed_RNA"/>
</dbReference>
<evidence type="ECO:0000256" key="2">
    <source>
        <dbReference type="SAM" id="Phobius"/>
    </source>
</evidence>
<feature type="transmembrane region" description="Helical" evidence="2">
    <location>
        <begin position="440"/>
        <end position="459"/>
    </location>
</feature>